<reference evidence="1" key="1">
    <citation type="submission" date="2020-05" db="EMBL/GenBank/DDBJ databases">
        <title>Large-scale comparative analyses of tick genomes elucidate their genetic diversity and vector capacities.</title>
        <authorList>
            <person name="Jia N."/>
            <person name="Wang J."/>
            <person name="Shi W."/>
            <person name="Du L."/>
            <person name="Sun Y."/>
            <person name="Zhan W."/>
            <person name="Jiang J."/>
            <person name="Wang Q."/>
            <person name="Zhang B."/>
            <person name="Ji P."/>
            <person name="Sakyi L.B."/>
            <person name="Cui X."/>
            <person name="Yuan T."/>
            <person name="Jiang B."/>
            <person name="Yang W."/>
            <person name="Lam T.T.-Y."/>
            <person name="Chang Q."/>
            <person name="Ding S."/>
            <person name="Wang X."/>
            <person name="Zhu J."/>
            <person name="Ruan X."/>
            <person name="Zhao L."/>
            <person name="Wei J."/>
            <person name="Que T."/>
            <person name="Du C."/>
            <person name="Cheng J."/>
            <person name="Dai P."/>
            <person name="Han X."/>
            <person name="Huang E."/>
            <person name="Gao Y."/>
            <person name="Liu J."/>
            <person name="Shao H."/>
            <person name="Ye R."/>
            <person name="Li L."/>
            <person name="Wei W."/>
            <person name="Wang X."/>
            <person name="Wang C."/>
            <person name="Yang T."/>
            <person name="Huo Q."/>
            <person name="Li W."/>
            <person name="Guo W."/>
            <person name="Chen H."/>
            <person name="Zhou L."/>
            <person name="Ni X."/>
            <person name="Tian J."/>
            <person name="Zhou Y."/>
            <person name="Sheng Y."/>
            <person name="Liu T."/>
            <person name="Pan Y."/>
            <person name="Xia L."/>
            <person name="Li J."/>
            <person name="Zhao F."/>
            <person name="Cao W."/>
        </authorList>
    </citation>
    <scope>NUCLEOTIDE SEQUENCE</scope>
    <source>
        <strain evidence="1">Dsil-2018</strain>
    </source>
</reference>
<sequence>MNCLMGTVRFWRHSSMRVIAVAPSTRSSSSERDPKTFLWLRMHNYRDNLKALDSVRFRRPATEDFQYLEVGCGPGNFTTEALLPRLRPCRRLVTTDKSASMVGYAREHFRDHRDVAYEVLDIECGGEAANHAECIVDTYGPFDRVYSFMTFHYVRDLEQAYRNVFLCLKDGGECLTVSFTGAAITDVWYRLCNAEEWKAFLPNPKQLLSERFCYSVPIPEERIASEERLAIAAAGMELVSCRMYDSVWTMPDLDSWLDCYVPFFRLDAQVPEEKRVAFFDACRSPLQEASTATPYGVGLRHSVIVVHTQKPCRNTDFDSR</sequence>
<protein>
    <submittedName>
        <fullName evidence="1">Uncharacterized protein</fullName>
    </submittedName>
</protein>
<dbReference type="Proteomes" id="UP000821865">
    <property type="component" value="Chromosome 8"/>
</dbReference>
<dbReference type="EMBL" id="CM023477">
    <property type="protein sequence ID" value="KAH7938528.1"/>
    <property type="molecule type" value="Genomic_DNA"/>
</dbReference>
<name>A0ACB8CCA1_DERSI</name>
<comment type="caution">
    <text evidence="1">The sequence shown here is derived from an EMBL/GenBank/DDBJ whole genome shotgun (WGS) entry which is preliminary data.</text>
</comment>
<evidence type="ECO:0000313" key="2">
    <source>
        <dbReference type="Proteomes" id="UP000821865"/>
    </source>
</evidence>
<proteinExistence type="predicted"/>
<keyword evidence="2" id="KW-1185">Reference proteome</keyword>
<organism evidence="1 2">
    <name type="scientific">Dermacentor silvarum</name>
    <name type="common">Tick</name>
    <dbReference type="NCBI Taxonomy" id="543639"/>
    <lineage>
        <taxon>Eukaryota</taxon>
        <taxon>Metazoa</taxon>
        <taxon>Ecdysozoa</taxon>
        <taxon>Arthropoda</taxon>
        <taxon>Chelicerata</taxon>
        <taxon>Arachnida</taxon>
        <taxon>Acari</taxon>
        <taxon>Parasitiformes</taxon>
        <taxon>Ixodida</taxon>
        <taxon>Ixodoidea</taxon>
        <taxon>Ixodidae</taxon>
        <taxon>Rhipicephalinae</taxon>
        <taxon>Dermacentor</taxon>
    </lineage>
</organism>
<accession>A0ACB8CCA1</accession>
<evidence type="ECO:0000313" key="1">
    <source>
        <dbReference type="EMBL" id="KAH7938528.1"/>
    </source>
</evidence>
<gene>
    <name evidence="1" type="ORF">HPB49_024925</name>
</gene>